<sequence>MPESHHDEPYAEITSGGLASISDADTVSPSVLGPGEIVIIGRRRAQIRAR</sequence>
<proteinExistence type="predicted"/>
<dbReference type="AlphaFoldDB" id="A0A1Y1W2D2"/>
<gene>
    <name evidence="2" type="ORF">DL89DRAFT_269242</name>
</gene>
<dbReference type="Proteomes" id="UP000193922">
    <property type="component" value="Unassembled WGS sequence"/>
</dbReference>
<dbReference type="RefSeq" id="XP_040741303.1">
    <property type="nucleotide sequence ID" value="XM_040888214.1"/>
</dbReference>
<accession>A0A1Y1W2D2</accession>
<evidence type="ECO:0000313" key="3">
    <source>
        <dbReference type="Proteomes" id="UP000193922"/>
    </source>
</evidence>
<protein>
    <submittedName>
        <fullName evidence="2">Uncharacterized protein</fullName>
    </submittedName>
</protein>
<evidence type="ECO:0000256" key="1">
    <source>
        <dbReference type="SAM" id="MobiDB-lite"/>
    </source>
</evidence>
<name>A0A1Y1W2D2_9FUNG</name>
<dbReference type="GeneID" id="63804862"/>
<reference evidence="2 3" key="1">
    <citation type="submission" date="2016-07" db="EMBL/GenBank/DDBJ databases">
        <title>Pervasive Adenine N6-methylation of Active Genes in Fungi.</title>
        <authorList>
            <consortium name="DOE Joint Genome Institute"/>
            <person name="Mondo S.J."/>
            <person name="Dannebaum R.O."/>
            <person name="Kuo R.C."/>
            <person name="Labutti K."/>
            <person name="Haridas S."/>
            <person name="Kuo A."/>
            <person name="Salamov A."/>
            <person name="Ahrendt S.R."/>
            <person name="Lipzen A."/>
            <person name="Sullivan W."/>
            <person name="Andreopoulos W.B."/>
            <person name="Clum A."/>
            <person name="Lindquist E."/>
            <person name="Daum C."/>
            <person name="Ramamoorthy G.K."/>
            <person name="Gryganskyi A."/>
            <person name="Culley D."/>
            <person name="Magnuson J.K."/>
            <person name="James T.Y."/>
            <person name="O'Malley M.A."/>
            <person name="Stajich J.E."/>
            <person name="Spatafora J.W."/>
            <person name="Visel A."/>
            <person name="Grigoriev I.V."/>
        </authorList>
    </citation>
    <scope>NUCLEOTIDE SEQUENCE [LARGE SCALE GENOMIC DNA]</scope>
    <source>
        <strain evidence="2 3">ATCC 12442</strain>
    </source>
</reference>
<feature type="non-terminal residue" evidence="2">
    <location>
        <position position="50"/>
    </location>
</feature>
<evidence type="ECO:0000313" key="2">
    <source>
        <dbReference type="EMBL" id="ORX67416.1"/>
    </source>
</evidence>
<comment type="caution">
    <text evidence="2">The sequence shown here is derived from an EMBL/GenBank/DDBJ whole genome shotgun (WGS) entry which is preliminary data.</text>
</comment>
<keyword evidence="3" id="KW-1185">Reference proteome</keyword>
<dbReference type="EMBL" id="MCFD01000012">
    <property type="protein sequence ID" value="ORX67416.1"/>
    <property type="molecule type" value="Genomic_DNA"/>
</dbReference>
<feature type="region of interest" description="Disordered" evidence="1">
    <location>
        <begin position="1"/>
        <end position="31"/>
    </location>
</feature>
<organism evidence="2 3">
    <name type="scientific">Linderina pennispora</name>
    <dbReference type="NCBI Taxonomy" id="61395"/>
    <lineage>
        <taxon>Eukaryota</taxon>
        <taxon>Fungi</taxon>
        <taxon>Fungi incertae sedis</taxon>
        <taxon>Zoopagomycota</taxon>
        <taxon>Kickxellomycotina</taxon>
        <taxon>Kickxellomycetes</taxon>
        <taxon>Kickxellales</taxon>
        <taxon>Kickxellaceae</taxon>
        <taxon>Linderina</taxon>
    </lineage>
</organism>